<evidence type="ECO:0000256" key="1">
    <source>
        <dbReference type="SAM" id="Coils"/>
    </source>
</evidence>
<keyword evidence="3" id="KW-1185">Reference proteome</keyword>
<reference evidence="2 3" key="1">
    <citation type="journal article" date="2010" name="Stand. Genomic Sci.">
        <title>Complete genome sequence of Ilyobacter polytropus type strain (CuHbu1).</title>
        <authorList>
            <person name="Sikorski J."/>
            <person name="Chertkov O."/>
            <person name="Lapidus A."/>
            <person name="Nolan M."/>
            <person name="Lucas S."/>
            <person name="Del Rio T.G."/>
            <person name="Tice H."/>
            <person name="Cheng J.F."/>
            <person name="Tapia R."/>
            <person name="Han C."/>
            <person name="Goodwin L."/>
            <person name="Pitluck S."/>
            <person name="Liolios K."/>
            <person name="Ivanova N."/>
            <person name="Mavromatis K."/>
            <person name="Mikhailova N."/>
            <person name="Pati A."/>
            <person name="Chen A."/>
            <person name="Palaniappan K."/>
            <person name="Land M."/>
            <person name="Hauser L."/>
            <person name="Chang Y.J."/>
            <person name="Jeffries C.D."/>
            <person name="Brambilla E."/>
            <person name="Yasawong M."/>
            <person name="Rohde M."/>
            <person name="Pukall R."/>
            <person name="Spring S."/>
            <person name="Goker M."/>
            <person name="Woyke T."/>
            <person name="Bristow J."/>
            <person name="Eisen J.A."/>
            <person name="Markowitz V."/>
            <person name="Hugenholtz P."/>
            <person name="Kyrpides N.C."/>
            <person name="Klenk H.P."/>
        </authorList>
    </citation>
    <scope>NUCLEOTIDE SEQUENCE [LARGE SCALE GENOMIC DNA]</scope>
    <source>
        <strain evidence="3">ATCC 51220 / DSM 2926 / LMG 16218 / CuHBu1</strain>
    </source>
</reference>
<evidence type="ECO:0000313" key="3">
    <source>
        <dbReference type="Proteomes" id="UP000006875"/>
    </source>
</evidence>
<evidence type="ECO:0008006" key="4">
    <source>
        <dbReference type="Google" id="ProtNLM"/>
    </source>
</evidence>
<dbReference type="RefSeq" id="WP_013387295.1">
    <property type="nucleotide sequence ID" value="NC_014632.1"/>
</dbReference>
<dbReference type="AlphaFoldDB" id="E3H7P3"/>
<dbReference type="Proteomes" id="UP000006875">
    <property type="component" value="Chromosome"/>
</dbReference>
<name>E3H7P3_ILYPC</name>
<evidence type="ECO:0000313" key="2">
    <source>
        <dbReference type="EMBL" id="ADO82625.1"/>
    </source>
</evidence>
<feature type="coiled-coil region" evidence="1">
    <location>
        <begin position="56"/>
        <end position="83"/>
    </location>
</feature>
<organism evidence="2 3">
    <name type="scientific">Ilyobacter polytropus (strain ATCC 51220 / DSM 2926 / LMG 16218 / CuHBu1)</name>
    <dbReference type="NCBI Taxonomy" id="572544"/>
    <lineage>
        <taxon>Bacteria</taxon>
        <taxon>Fusobacteriati</taxon>
        <taxon>Fusobacteriota</taxon>
        <taxon>Fusobacteriia</taxon>
        <taxon>Fusobacteriales</taxon>
        <taxon>Fusobacteriaceae</taxon>
        <taxon>Ilyobacter</taxon>
    </lineage>
</organism>
<protein>
    <recommendedName>
        <fullName evidence="4">Septum formation initiator</fullName>
    </recommendedName>
</protein>
<dbReference type="STRING" id="572544.Ilyop_0839"/>
<keyword evidence="1" id="KW-0175">Coiled coil</keyword>
<gene>
    <name evidence="2" type="ordered locus">Ilyop_0839</name>
</gene>
<accession>E3H7P3</accession>
<dbReference type="EMBL" id="CP002281">
    <property type="protein sequence ID" value="ADO82625.1"/>
    <property type="molecule type" value="Genomic_DNA"/>
</dbReference>
<proteinExistence type="predicted"/>
<dbReference type="HOGENOM" id="CLU_2464882_0_0_0"/>
<sequence>MKKRIVFFRLMLLLFLIAAPLYLFRIVYFHCKVHVLERSVRKENLISKIRENSLTRNEDFLENKNYRIALEKLEKEKLQVEGVVIVEQ</sequence>
<dbReference type="KEGG" id="ipo:Ilyop_0839"/>